<dbReference type="InterPro" id="IPR005508">
    <property type="entry name" value="At2g31720-like"/>
</dbReference>
<evidence type="ECO:0000313" key="7">
    <source>
        <dbReference type="EMBL" id="SPC96776.1"/>
    </source>
</evidence>
<dbReference type="AlphaFoldDB" id="A0A2N9G1W7"/>
<protein>
    <recommendedName>
        <fullName evidence="6">TF-B3 domain-containing protein</fullName>
    </recommendedName>
</protein>
<keyword evidence="5" id="KW-0539">Nucleus</keyword>
<organism evidence="7">
    <name type="scientific">Fagus sylvatica</name>
    <name type="common">Beechnut</name>
    <dbReference type="NCBI Taxonomy" id="28930"/>
    <lineage>
        <taxon>Eukaryota</taxon>
        <taxon>Viridiplantae</taxon>
        <taxon>Streptophyta</taxon>
        <taxon>Embryophyta</taxon>
        <taxon>Tracheophyta</taxon>
        <taxon>Spermatophyta</taxon>
        <taxon>Magnoliopsida</taxon>
        <taxon>eudicotyledons</taxon>
        <taxon>Gunneridae</taxon>
        <taxon>Pentapetalae</taxon>
        <taxon>rosids</taxon>
        <taxon>fabids</taxon>
        <taxon>Fagales</taxon>
        <taxon>Fagaceae</taxon>
        <taxon>Fagus</taxon>
    </lineage>
</organism>
<dbReference type="CDD" id="cd10017">
    <property type="entry name" value="B3_DNA"/>
    <property type="match status" value="1"/>
</dbReference>
<dbReference type="SMART" id="SM01019">
    <property type="entry name" value="B3"/>
    <property type="match status" value="1"/>
</dbReference>
<evidence type="ECO:0000259" key="6">
    <source>
        <dbReference type="PROSITE" id="PS50863"/>
    </source>
</evidence>
<keyword evidence="2" id="KW-0805">Transcription regulation</keyword>
<dbReference type="Pfam" id="PF02362">
    <property type="entry name" value="B3"/>
    <property type="match status" value="1"/>
</dbReference>
<comment type="subcellular location">
    <subcellularLocation>
        <location evidence="1">Nucleus</location>
    </subcellularLocation>
</comment>
<evidence type="ECO:0000256" key="1">
    <source>
        <dbReference type="ARBA" id="ARBA00004123"/>
    </source>
</evidence>
<gene>
    <name evidence="7" type="ORF">FSB_LOCUS24658</name>
</gene>
<dbReference type="PANTHER" id="PTHR31541:SF28">
    <property type="entry name" value="TF-B3 DOMAIN-CONTAINING PROTEIN"/>
    <property type="match status" value="1"/>
</dbReference>
<dbReference type="GO" id="GO:0003677">
    <property type="term" value="F:DNA binding"/>
    <property type="evidence" value="ECO:0007669"/>
    <property type="project" value="UniProtKB-KW"/>
</dbReference>
<dbReference type="InterPro" id="IPR015300">
    <property type="entry name" value="DNA-bd_pseudobarrel_sf"/>
</dbReference>
<keyword evidence="3" id="KW-0238">DNA-binding</keyword>
<evidence type="ECO:0000256" key="5">
    <source>
        <dbReference type="ARBA" id="ARBA00023242"/>
    </source>
</evidence>
<dbReference type="GO" id="GO:0005634">
    <property type="term" value="C:nucleus"/>
    <property type="evidence" value="ECO:0007669"/>
    <property type="project" value="UniProtKB-SubCell"/>
</dbReference>
<evidence type="ECO:0000256" key="3">
    <source>
        <dbReference type="ARBA" id="ARBA00023125"/>
    </source>
</evidence>
<reference evidence="7" key="1">
    <citation type="submission" date="2018-02" db="EMBL/GenBank/DDBJ databases">
        <authorList>
            <person name="Cohen D.B."/>
            <person name="Kent A.D."/>
        </authorList>
    </citation>
    <scope>NUCLEOTIDE SEQUENCE</scope>
</reference>
<evidence type="ECO:0000256" key="4">
    <source>
        <dbReference type="ARBA" id="ARBA00023163"/>
    </source>
</evidence>
<proteinExistence type="predicted"/>
<dbReference type="PANTHER" id="PTHR31541">
    <property type="entry name" value="B3 DOMAIN PLANT PROTEIN-RELATED"/>
    <property type="match status" value="1"/>
</dbReference>
<dbReference type="Gene3D" id="2.40.330.10">
    <property type="entry name" value="DNA-binding pseudobarrel domain"/>
    <property type="match status" value="1"/>
</dbReference>
<evidence type="ECO:0000256" key="2">
    <source>
        <dbReference type="ARBA" id="ARBA00023015"/>
    </source>
</evidence>
<sequence>MGTGKLCDECEADQAASNLLHMKHAKLDEKTSMTLHELQRKTHALLPIQTLNPRDFPPVTSLRGFIAMCSTPYWKKLTQTDMREDQARLIISKRFAEIYLLPLLNKYEDVGKGISVTVYDMNGKIFQMTFKLWTNKVYVLKQGWNNFCLEHELCHDDDFETSVTLWMFRHVQTRKLCFVISPEKSSVIESSKRSRD</sequence>
<dbReference type="PROSITE" id="PS50863">
    <property type="entry name" value="B3"/>
    <property type="match status" value="1"/>
</dbReference>
<feature type="domain" description="TF-B3" evidence="6">
    <location>
        <begin position="74"/>
        <end position="184"/>
    </location>
</feature>
<dbReference type="SUPFAM" id="SSF101936">
    <property type="entry name" value="DNA-binding pseudobarrel domain"/>
    <property type="match status" value="1"/>
</dbReference>
<dbReference type="EMBL" id="OIVN01001702">
    <property type="protein sequence ID" value="SPC96776.1"/>
    <property type="molecule type" value="Genomic_DNA"/>
</dbReference>
<name>A0A2N9G1W7_FAGSY</name>
<keyword evidence="4" id="KW-0804">Transcription</keyword>
<accession>A0A2N9G1W7</accession>
<dbReference type="InterPro" id="IPR003340">
    <property type="entry name" value="B3_DNA-bd"/>
</dbReference>